<dbReference type="RefSeq" id="WP_050894219.1">
    <property type="nucleotide sequence ID" value="NZ_CP012187.1"/>
</dbReference>
<dbReference type="Proteomes" id="UP000285532">
    <property type="component" value="Unassembled WGS sequence"/>
</dbReference>
<accession>A0A422M327</accession>
<name>A0A422M327_LACPA</name>
<proteinExistence type="predicted"/>
<organism evidence="1 4">
    <name type="scientific">Lacticaseibacillus paracasei</name>
    <name type="common">Lactobacillus paracasei</name>
    <dbReference type="NCBI Taxonomy" id="1597"/>
    <lineage>
        <taxon>Bacteria</taxon>
        <taxon>Bacillati</taxon>
        <taxon>Bacillota</taxon>
        <taxon>Bacilli</taxon>
        <taxon>Lactobacillales</taxon>
        <taxon>Lactobacillaceae</taxon>
        <taxon>Lacticaseibacillus</taxon>
    </lineage>
</organism>
<sequence length="98" mass="10820">MKELGKIRAAYYGTISDYPFLMGLNVTIEHDGCIAGNQVGLVNTNRLDDGCAKKSIMEIKQLLEDANVLSVDDLVGKPVEATYENNSLKSFRILKEVL</sequence>
<dbReference type="EMBL" id="LKFU01000118">
    <property type="protein sequence ID" value="RND81471.1"/>
    <property type="molecule type" value="Genomic_DNA"/>
</dbReference>
<evidence type="ECO:0000313" key="2">
    <source>
        <dbReference type="EMBL" id="RNE30836.1"/>
    </source>
</evidence>
<comment type="caution">
    <text evidence="1">The sequence shown here is derived from an EMBL/GenBank/DDBJ whole genome shotgun (WGS) entry which is preliminary data.</text>
</comment>
<dbReference type="AlphaFoldDB" id="A0A422M327"/>
<dbReference type="EMBL" id="LKGI01000055">
    <property type="protein sequence ID" value="RNE30836.1"/>
    <property type="molecule type" value="Genomic_DNA"/>
</dbReference>
<evidence type="ECO:0000313" key="4">
    <source>
        <dbReference type="Proteomes" id="UP000285532"/>
    </source>
</evidence>
<evidence type="ECO:0000313" key="1">
    <source>
        <dbReference type="EMBL" id="RND81471.1"/>
    </source>
</evidence>
<gene>
    <name evidence="1" type="ORF">FAM18172_02943</name>
    <name evidence="2" type="ORF">FAM6012_01444</name>
</gene>
<reference evidence="3 4" key="1">
    <citation type="journal article" date="2018" name="Front. Microbiol.">
        <title>Conversion of Methionine to Cysteine in Lactobacillus paracasei Depends on the Highly Mobile cysK-ctl-cysE Gene Cluster.</title>
        <authorList>
            <person name="Wuthrich D."/>
            <person name="Irmler S."/>
            <person name="Berthoud H."/>
            <person name="Guggenbuhl B."/>
            <person name="Eugster E."/>
            <person name="Bruggmann R."/>
        </authorList>
    </citation>
    <scope>NUCLEOTIDE SEQUENCE [LARGE SCALE GENOMIC DNA]</scope>
    <source>
        <strain evidence="1 4">FAM18172</strain>
        <strain evidence="2 3">FAM6012</strain>
    </source>
</reference>
<dbReference type="Proteomes" id="UP000284123">
    <property type="component" value="Unassembled WGS sequence"/>
</dbReference>
<evidence type="ECO:0000313" key="3">
    <source>
        <dbReference type="Proteomes" id="UP000284123"/>
    </source>
</evidence>
<protein>
    <submittedName>
        <fullName evidence="1">Uncharacterized protein</fullName>
    </submittedName>
</protein>